<dbReference type="PANTHER" id="PTHR31952">
    <property type="entry name" value="CB1 CANNABINOID RECEPTOR-INTERACTING PROTEIN 1"/>
    <property type="match status" value="1"/>
</dbReference>
<protein>
    <recommendedName>
        <fullName evidence="3">CB1 cannabinoid receptor-interacting protein 1</fullName>
    </recommendedName>
</protein>
<comment type="function">
    <text evidence="1">Suppresses cannabinoid receptor CNR1-mediated tonic inhibition of voltage-gated calcium channels.</text>
</comment>
<dbReference type="OrthoDB" id="5920443at2759"/>
<dbReference type="GO" id="GO:0031718">
    <property type="term" value="F:type 1 cannabinoid receptor binding"/>
    <property type="evidence" value="ECO:0007669"/>
    <property type="project" value="TreeGrafter"/>
</dbReference>
<reference evidence="5 6" key="1">
    <citation type="journal article" date="2020" name="G3 (Bethesda)">
        <title>Draft Genome of the Common Snapping Turtle, Chelydra serpentina, a Model for Phenotypic Plasticity in Reptiles.</title>
        <authorList>
            <person name="Das D."/>
            <person name="Singh S.K."/>
            <person name="Bierstedt J."/>
            <person name="Erickson A."/>
            <person name="Galli G.L.J."/>
            <person name="Crossley D.A. 2nd"/>
            <person name="Rhen T."/>
        </authorList>
    </citation>
    <scope>NUCLEOTIDE SEQUENCE [LARGE SCALE GENOMIC DNA]</scope>
    <source>
        <strain evidence="5">KW</strain>
    </source>
</reference>
<organism evidence="5 6">
    <name type="scientific">Chelydra serpentina</name>
    <name type="common">Snapping turtle</name>
    <name type="synonym">Testudo serpentina</name>
    <dbReference type="NCBI Taxonomy" id="8475"/>
    <lineage>
        <taxon>Eukaryota</taxon>
        <taxon>Metazoa</taxon>
        <taxon>Chordata</taxon>
        <taxon>Craniata</taxon>
        <taxon>Vertebrata</taxon>
        <taxon>Euteleostomi</taxon>
        <taxon>Archelosauria</taxon>
        <taxon>Testudinata</taxon>
        <taxon>Testudines</taxon>
        <taxon>Cryptodira</taxon>
        <taxon>Durocryptodira</taxon>
        <taxon>Americhelydia</taxon>
        <taxon>Chelydroidea</taxon>
        <taxon>Chelydridae</taxon>
        <taxon>Chelydra</taxon>
    </lineage>
</organism>
<sequence>PLEKLISCFGEGLGRLGSEAAPPLPLSLPPSLACSGAGQPHSPCWETMGEIPKLVKINVSLKIQPNDGPVYFKVDGQRFDQNRTIKFLTGAKYTVEVVLKPGVVHAT</sequence>
<feature type="non-terminal residue" evidence="5">
    <location>
        <position position="1"/>
    </location>
</feature>
<evidence type="ECO:0000313" key="6">
    <source>
        <dbReference type="Proteomes" id="UP000765507"/>
    </source>
</evidence>
<dbReference type="Proteomes" id="UP000765507">
    <property type="component" value="Unassembled WGS sequence"/>
</dbReference>
<evidence type="ECO:0000256" key="3">
    <source>
        <dbReference type="ARBA" id="ARBA00015651"/>
    </source>
</evidence>
<comment type="similarity">
    <text evidence="2">Belongs to the CNRIP family.</text>
</comment>
<dbReference type="EMBL" id="JAHGAV010000256">
    <property type="protein sequence ID" value="KAG6927426.1"/>
    <property type="molecule type" value="Genomic_DNA"/>
</dbReference>
<accession>A0A8T1SEJ1</accession>
<gene>
    <name evidence="5" type="primary">CNRIP1</name>
    <name evidence="5" type="ORF">G0U57_009839</name>
</gene>
<proteinExistence type="inferred from homology"/>
<dbReference type="AlphaFoldDB" id="A0A8T1SEJ1"/>
<dbReference type="Pfam" id="PF15043">
    <property type="entry name" value="CNRIP1"/>
    <property type="match status" value="1"/>
</dbReference>
<dbReference type="GO" id="GO:0005886">
    <property type="term" value="C:plasma membrane"/>
    <property type="evidence" value="ECO:0007669"/>
    <property type="project" value="TreeGrafter"/>
</dbReference>
<evidence type="ECO:0000313" key="5">
    <source>
        <dbReference type="EMBL" id="KAG6927426.1"/>
    </source>
</evidence>
<dbReference type="PANTHER" id="PTHR31952:SF1">
    <property type="entry name" value="CB1 CANNABINOID RECEPTOR-INTERACTING PROTEIN 1"/>
    <property type="match status" value="1"/>
</dbReference>
<dbReference type="InterPro" id="IPR029204">
    <property type="entry name" value="CNRIP1"/>
</dbReference>
<keyword evidence="6" id="KW-1185">Reference proteome</keyword>
<evidence type="ECO:0000256" key="2">
    <source>
        <dbReference type="ARBA" id="ARBA00007288"/>
    </source>
</evidence>
<evidence type="ECO:0000256" key="1">
    <source>
        <dbReference type="ARBA" id="ARBA00003884"/>
    </source>
</evidence>
<comment type="caution">
    <text evidence="5">The sequence shown here is derived from an EMBL/GenBank/DDBJ whole genome shotgun (WGS) entry which is preliminary data.</text>
</comment>
<name>A0A8T1SEJ1_CHESE</name>
<comment type="subunit">
    <text evidence="4">Interacts with the cannabinoid receptor CNR1 (via C-terminus). Does not interact with cannabinoid receptor CNR2.</text>
</comment>
<evidence type="ECO:0000256" key="4">
    <source>
        <dbReference type="ARBA" id="ARBA00026030"/>
    </source>
</evidence>